<dbReference type="Pfam" id="PF00538">
    <property type="entry name" value="Linker_histone"/>
    <property type="match status" value="1"/>
</dbReference>
<dbReference type="InterPro" id="IPR005818">
    <property type="entry name" value="Histone_H1/H5_H15"/>
</dbReference>
<dbReference type="PRINTS" id="PR00624">
    <property type="entry name" value="HISTONEH5"/>
</dbReference>
<evidence type="ECO:0000256" key="2">
    <source>
        <dbReference type="ARBA" id="ARBA00004123"/>
    </source>
</evidence>
<evidence type="ECO:0000256" key="7">
    <source>
        <dbReference type="ARBA" id="ARBA00022676"/>
    </source>
</evidence>
<keyword evidence="7" id="KW-0328">Glycosyltransferase</keyword>
<keyword evidence="14" id="KW-0325">Glycoprotein</keyword>
<dbReference type="InterPro" id="IPR002213">
    <property type="entry name" value="UDP_glucos_trans"/>
</dbReference>
<dbReference type="Gene3D" id="1.10.10.10">
    <property type="entry name" value="Winged helix-like DNA-binding domain superfamily/Winged helix DNA-binding domain"/>
    <property type="match status" value="1"/>
</dbReference>
<name>A0AAN9TQ88_9HEMI</name>
<evidence type="ECO:0000256" key="9">
    <source>
        <dbReference type="ARBA" id="ARBA00022692"/>
    </source>
</evidence>
<dbReference type="PANTHER" id="PTHR48043:SF145">
    <property type="entry name" value="FI06409P-RELATED"/>
    <property type="match status" value="1"/>
</dbReference>
<gene>
    <name evidence="20" type="ORF">V9T40_000335</name>
</gene>
<keyword evidence="12" id="KW-0238">DNA-binding</keyword>
<dbReference type="SMART" id="SM00526">
    <property type="entry name" value="H15"/>
    <property type="match status" value="1"/>
</dbReference>
<dbReference type="GO" id="GO:0000786">
    <property type="term" value="C:nucleosome"/>
    <property type="evidence" value="ECO:0007669"/>
    <property type="project" value="InterPro"/>
</dbReference>
<dbReference type="GO" id="GO:0008194">
    <property type="term" value="F:UDP-glycosyltransferase activity"/>
    <property type="evidence" value="ECO:0007669"/>
    <property type="project" value="InterPro"/>
</dbReference>
<proteinExistence type="inferred from homology"/>
<dbReference type="SUPFAM" id="SSF46785">
    <property type="entry name" value="Winged helix' DNA-binding domain"/>
    <property type="match status" value="1"/>
</dbReference>
<evidence type="ECO:0000256" key="8">
    <source>
        <dbReference type="ARBA" id="ARBA00022679"/>
    </source>
</evidence>
<dbReference type="PANTHER" id="PTHR48043">
    <property type="entry name" value="EG:EG0003.4 PROTEIN-RELATED"/>
    <property type="match status" value="1"/>
</dbReference>
<evidence type="ECO:0000259" key="19">
    <source>
        <dbReference type="PROSITE" id="PS51504"/>
    </source>
</evidence>
<dbReference type="Proteomes" id="UP001367676">
    <property type="component" value="Unassembled WGS sequence"/>
</dbReference>
<evidence type="ECO:0000256" key="10">
    <source>
        <dbReference type="ARBA" id="ARBA00022824"/>
    </source>
</evidence>
<dbReference type="FunFam" id="1.10.10.10:FF:000140">
    <property type="entry name" value="Histone H1.0"/>
    <property type="match status" value="1"/>
</dbReference>
<dbReference type="GO" id="GO:0006334">
    <property type="term" value="P:nucleosome assembly"/>
    <property type="evidence" value="ECO:0007669"/>
    <property type="project" value="InterPro"/>
</dbReference>
<keyword evidence="10" id="KW-0256">Endoplasmic reticulum</keyword>
<evidence type="ECO:0000256" key="3">
    <source>
        <dbReference type="ARBA" id="ARBA00004240"/>
    </source>
</evidence>
<dbReference type="SUPFAM" id="SSF53756">
    <property type="entry name" value="UDP-Glycosyltransferase/glycogen phosphorylase"/>
    <property type="match status" value="5"/>
</dbReference>
<keyword evidence="21" id="KW-1185">Reference proteome</keyword>
<dbReference type="GO" id="GO:0005634">
    <property type="term" value="C:nucleus"/>
    <property type="evidence" value="ECO:0007669"/>
    <property type="project" value="UniProtKB-SubCell"/>
</dbReference>
<feature type="compositionally biased region" description="Basic residues" evidence="17">
    <location>
        <begin position="2327"/>
        <end position="2381"/>
    </location>
</feature>
<dbReference type="FunFam" id="3.40.50.2000:FF:000021">
    <property type="entry name" value="UDP-glucuronosyltransferase"/>
    <property type="match status" value="3"/>
</dbReference>
<keyword evidence="8" id="KW-0808">Transferase</keyword>
<dbReference type="GO" id="GO:0003677">
    <property type="term" value="F:DNA binding"/>
    <property type="evidence" value="ECO:0007669"/>
    <property type="project" value="UniProtKB-KW"/>
</dbReference>
<comment type="subcellular location">
    <subcellularLocation>
        <location evidence="4">Chromosome</location>
    </subcellularLocation>
    <subcellularLocation>
        <location evidence="16">Endomembrane system</location>
        <topology evidence="16">Single-pass type I membrane protein</topology>
    </subcellularLocation>
    <subcellularLocation>
        <location evidence="3">Endoplasmic reticulum</location>
    </subcellularLocation>
    <subcellularLocation>
        <location evidence="2">Nucleus</location>
    </subcellularLocation>
</comment>
<dbReference type="GO" id="GO:0005783">
    <property type="term" value="C:endoplasmic reticulum"/>
    <property type="evidence" value="ECO:0007669"/>
    <property type="project" value="UniProtKB-SubCell"/>
</dbReference>
<evidence type="ECO:0000256" key="6">
    <source>
        <dbReference type="ARBA" id="ARBA00022454"/>
    </source>
</evidence>
<keyword evidence="11 18" id="KW-1133">Transmembrane helix</keyword>
<organism evidence="20 21">
    <name type="scientific">Parthenolecanium corni</name>
    <dbReference type="NCBI Taxonomy" id="536013"/>
    <lineage>
        <taxon>Eukaryota</taxon>
        <taxon>Metazoa</taxon>
        <taxon>Ecdysozoa</taxon>
        <taxon>Arthropoda</taxon>
        <taxon>Hexapoda</taxon>
        <taxon>Insecta</taxon>
        <taxon>Pterygota</taxon>
        <taxon>Neoptera</taxon>
        <taxon>Paraneoptera</taxon>
        <taxon>Hemiptera</taxon>
        <taxon>Sternorrhyncha</taxon>
        <taxon>Coccoidea</taxon>
        <taxon>Coccidae</taxon>
        <taxon>Parthenolecanium</taxon>
    </lineage>
</organism>
<dbReference type="InterPro" id="IPR005819">
    <property type="entry name" value="H1/H5"/>
</dbReference>
<keyword evidence="13 18" id="KW-0472">Membrane</keyword>
<comment type="similarity">
    <text evidence="5">Belongs to the UDP-glycosyltransferase family.</text>
</comment>
<evidence type="ECO:0000256" key="18">
    <source>
        <dbReference type="SAM" id="Phobius"/>
    </source>
</evidence>
<evidence type="ECO:0000256" key="17">
    <source>
        <dbReference type="SAM" id="MobiDB-lite"/>
    </source>
</evidence>
<comment type="function">
    <text evidence="1">Histones H1 are necessary for the condensation of nucleosome chains into higher-order structures.</text>
</comment>
<dbReference type="PROSITE" id="PS51504">
    <property type="entry name" value="H15"/>
    <property type="match status" value="1"/>
</dbReference>
<evidence type="ECO:0000256" key="16">
    <source>
        <dbReference type="ARBA" id="ARBA00046288"/>
    </source>
</evidence>
<evidence type="ECO:0000256" key="13">
    <source>
        <dbReference type="ARBA" id="ARBA00023136"/>
    </source>
</evidence>
<dbReference type="Gene3D" id="3.40.50.2000">
    <property type="entry name" value="Glycogen Phosphorylase B"/>
    <property type="match status" value="6"/>
</dbReference>
<feature type="region of interest" description="Disordered" evidence="17">
    <location>
        <begin position="2310"/>
        <end position="2381"/>
    </location>
</feature>
<dbReference type="PROSITE" id="PS00375">
    <property type="entry name" value="UDPGT"/>
    <property type="match status" value="5"/>
</dbReference>
<dbReference type="CDD" id="cd03784">
    <property type="entry name" value="GT1_Gtf-like"/>
    <property type="match status" value="5"/>
</dbReference>
<keyword evidence="15" id="KW-0539">Nucleus</keyword>
<evidence type="ECO:0000256" key="4">
    <source>
        <dbReference type="ARBA" id="ARBA00004286"/>
    </source>
</evidence>
<evidence type="ECO:0000313" key="21">
    <source>
        <dbReference type="Proteomes" id="UP001367676"/>
    </source>
</evidence>
<dbReference type="InterPro" id="IPR036388">
    <property type="entry name" value="WH-like_DNA-bd_sf"/>
</dbReference>
<evidence type="ECO:0000256" key="5">
    <source>
        <dbReference type="ARBA" id="ARBA00009995"/>
    </source>
</evidence>
<sequence>MALDLLNAGHQITIVASIPHPLQHKNYTIIIVPQSASKSNQTNNLPVSEALEMSSRISMFNMLVAETEQDCYEVMQLQQMQDIMNLMGKKFDIMFVDLVPFMYECFLPIASALDIPIIGTIAARSWRNLEWIMGNPYNPAVVPFELSHFSANMNFIERLMNTWHCISEHLFRYFYIQPRLMKFYERHFAKLTPSQHRQPSLVFVNGHNALMPRPLAPNIVNVGGIHVPPVKPLPNDLQKFIDEAKDGVILFTVGSTLQSHMMPEEIISVFRDVFAKIPQRVIWKSEEAIDNVSSNVLLSKWLPQRDILAHENVVAFITHCGISGIYEAIDSSTPMILMPVTFDEMSNAAILEEIGGGIRLNMLMLKKEPLLQALKSIIYEQRYKTRIHEISLQFKDQPMTPHESVVFWTEYVLKYNGAKHLKTAAADMPLYQSQFGFHIAMARSLQAAGHKITVVHSFPRDAAHQNFTFIDSSWHKNKPDESNRVSPLYECFIPIAEIMQIPVIGTVGTRSWRKNDWKMGNPYNPATVPMELTSTPRNMNFIHRMQNMCYCIVDSLFYSFYVYPREEVIIKKHFSNLSSAPRIKPSLLFVNDHPIFVPRPLVPNVIHIGGISLPSTKPLPRNLQKFMDEAEKGVILFTFGSLMKMFPKSSKEVDIFKTVFAQIPQRVIWKSEEEIEDLPGNVLVSKWLPQRDILAHKNLVAFITHCGISGIYEAVLEGKPLIMIPAFFDQMSNAAILADLGVGLVLDVRKITQNEVFDALNNIVNDKKYREQTRAISKIIKTAPMTPQQSVVYWTEYIVRNKGADYLRTSEADMPLYQNLLSDVLLFLLIFSTIANSASILAVYPIFARSHFAFGNAVMKSLHKAGHQITFINPFPPNQKTENFTVIDSSQVDQQPDSPNSSVTERTQMSRITILRELLKWDLKDCVQTLNMKFIQDILKENNKQFDVIFVNLSTKTWKCFAAIAEVLDIPVIGLITNRSWKIVECFMGSPSNPAVLPHEFSSYSKIETFFSKLTNVWYSVLDDLHEYFAVQPAMKEIFRQYFPKIRENTLRKPSLIFSNGHPVLFSRPLPPNIIEIGGVHVNREQSPLPKDLNKFLDEAPKGVIMFSLGSMLDGDSLPPKVLNAFINVFAKIPQRVLWKLGNSPGNLSDNVLPLKWIQQNAVLAHKNVVAFITHCGISSMYEAIYFSKPLVMIPAFLDQVSNAKKMEDFGVGIRLDLMTVNEDLLFEALNSVVNDIRYKQKMEGLSKLTKDRPITPQEAVVYGTEYVIRQNGVHFLQPVAAAQPLYQYLLVDIAIFLHFIFILALTSAAKILGVFPINARSHFNFNGAIMKTLADAGHQVTVIAPYQHAEPYKNIMKIIDSRLNKSEVNVRFANRDYRKMSWLEYVQMFTETMEIDCYNTDILSLNENKFDVMFVQLLPMYECYLPIAKKLGIPVVGTFSFHEHAIVDESIGNPHPLVLPFTFHYSPKKMTFFERLKNAYYHLRMRAYYTWEVLPQVERFYNQHYPTFSLASDTQVSLLFINNHPTFFSRATVPNLIEIAGIHIPPPKPLPEDVKKFIDEAQHGVILFSVGTISGGKVIDQNVRDIFRDVFAELPQRIVWKFSSPVSNLSDNVLIVDWMSQTDILAHKNVKLFISHCGIGGTFESIHAAKPLVLMPINFDQPSNAALLHELQVGIYVDIRALTKETLLNAIRRVLNEEKYTKNIQRLSQQFKDRPLSPQKSVIYWTEYIMRYNGARHLEAASKNMPLYQYLLLDVASFILAISIILFSIACEAIMKSLDLAGHQVTIVGPYSPSYSSHNITVISSKNRKTGFSVNLAQAGDSWLDIITHAINLLEEDCYRLMSMKEVQALEDFDIMFIEVLPMAKCYFPVAKKLGIPIIGISAHRALYYSDYRMANPRIPAVFSNEGIYIYGEVTFYKRLIHFLYEIMSMITFILEERKMSHFYQSVFPGQHPIDSSFSWLFVNNFANIDPRPLVPNAVNVGGIHVKLAEMNTALPKPLETFIEEASDGVILFSLGSIVPIETLGPVKLNALKNTFAKIPQRILWSINGSIDGLPKNVLSSKWLPQKEILAHKNVLAFISHCGVSSLYEAIYFGKPIIPMPYFADQFNNAGVLVTLGAAPYFSFDELTEKTLIKTINEVIHKKKYRDNMELLSRKLKDELNSPAEKVVYWTEYVLRYNGSSDLRSEAVGMPIYCVALVTYFLIMSVSGALASVGTPKIKSLKVKSTKKASSHPPTASLVSNAIKHLNERGGSSLQAIKKFISSTYKIDAEKIAPFIKKYLKSGVEKGVLIRTKGTGASGSFKLAAGKVEGTKKAAVKKPKVTTPKKVSKPKKKAASKKPKSAKPKKAKKATKAPAAKKPKAPKPKKASPKKVAKKPATKK</sequence>
<evidence type="ECO:0000313" key="20">
    <source>
        <dbReference type="EMBL" id="KAK7579706.1"/>
    </source>
</evidence>
<dbReference type="GO" id="GO:0030527">
    <property type="term" value="F:structural constituent of chromatin"/>
    <property type="evidence" value="ECO:0007669"/>
    <property type="project" value="InterPro"/>
</dbReference>
<keyword evidence="6" id="KW-0158">Chromosome</keyword>
<feature type="transmembrane region" description="Helical" evidence="18">
    <location>
        <begin position="824"/>
        <end position="847"/>
    </location>
</feature>
<dbReference type="InterPro" id="IPR036390">
    <property type="entry name" value="WH_DNA-bd_sf"/>
</dbReference>
<dbReference type="FunFam" id="3.40.50.2000:FF:000050">
    <property type="entry name" value="UDP-glucuronosyltransferase"/>
    <property type="match status" value="2"/>
</dbReference>
<feature type="transmembrane region" description="Helical" evidence="18">
    <location>
        <begin position="2191"/>
        <end position="2215"/>
    </location>
</feature>
<comment type="caution">
    <text evidence="20">The sequence shown here is derived from an EMBL/GenBank/DDBJ whole genome shotgun (WGS) entry which is preliminary data.</text>
</comment>
<reference evidence="20 21" key="1">
    <citation type="submission" date="2024-03" db="EMBL/GenBank/DDBJ databases">
        <title>Adaptation during the transition from Ophiocordyceps entomopathogen to insect associate is accompanied by gene loss and intensified selection.</title>
        <authorList>
            <person name="Ward C.M."/>
            <person name="Onetto C.A."/>
            <person name="Borneman A.R."/>
        </authorList>
    </citation>
    <scope>NUCLEOTIDE SEQUENCE [LARGE SCALE GENOMIC DNA]</scope>
    <source>
        <strain evidence="20">AWRI1</strain>
        <tissue evidence="20">Single Adult Female</tissue>
    </source>
</reference>
<dbReference type="EMBL" id="JBBCAQ010000034">
    <property type="protein sequence ID" value="KAK7579706.1"/>
    <property type="molecule type" value="Genomic_DNA"/>
</dbReference>
<dbReference type="CDD" id="cd00073">
    <property type="entry name" value="H15"/>
    <property type="match status" value="1"/>
</dbReference>
<dbReference type="InterPro" id="IPR050271">
    <property type="entry name" value="UDP-glycosyltransferase"/>
</dbReference>
<dbReference type="InterPro" id="IPR035595">
    <property type="entry name" value="UDP_glycos_trans_CS"/>
</dbReference>
<protein>
    <recommendedName>
        <fullName evidence="19">H15 domain-containing protein</fullName>
    </recommendedName>
</protein>
<keyword evidence="9 18" id="KW-0812">Transmembrane</keyword>
<evidence type="ECO:0000256" key="1">
    <source>
        <dbReference type="ARBA" id="ARBA00002809"/>
    </source>
</evidence>
<dbReference type="Pfam" id="PF00201">
    <property type="entry name" value="UDPGT"/>
    <property type="match status" value="5"/>
</dbReference>
<evidence type="ECO:0000256" key="11">
    <source>
        <dbReference type="ARBA" id="ARBA00022989"/>
    </source>
</evidence>
<feature type="domain" description="H15" evidence="19">
    <location>
        <begin position="2232"/>
        <end position="2306"/>
    </location>
</feature>
<evidence type="ECO:0000256" key="14">
    <source>
        <dbReference type="ARBA" id="ARBA00023180"/>
    </source>
</evidence>
<evidence type="ECO:0000256" key="12">
    <source>
        <dbReference type="ARBA" id="ARBA00023125"/>
    </source>
</evidence>
<evidence type="ECO:0000256" key="15">
    <source>
        <dbReference type="ARBA" id="ARBA00023242"/>
    </source>
</evidence>
<accession>A0AAN9TQ88</accession>